<organism evidence="3 4">
    <name type="scientific">Clostridium hominis</name>
    <dbReference type="NCBI Taxonomy" id="2763036"/>
    <lineage>
        <taxon>Bacteria</taxon>
        <taxon>Bacillati</taxon>
        <taxon>Bacillota</taxon>
        <taxon>Clostridia</taxon>
        <taxon>Eubacteriales</taxon>
        <taxon>Clostridiaceae</taxon>
        <taxon>Clostridium</taxon>
    </lineage>
</organism>
<dbReference type="InterPro" id="IPR022742">
    <property type="entry name" value="Hydrolase_4"/>
</dbReference>
<dbReference type="Gene3D" id="3.40.50.1820">
    <property type="entry name" value="alpha/beta hydrolase"/>
    <property type="match status" value="1"/>
</dbReference>
<evidence type="ECO:0000313" key="4">
    <source>
        <dbReference type="Proteomes" id="UP000596929"/>
    </source>
</evidence>
<reference evidence="3 4" key="1">
    <citation type="submission" date="2020-08" db="EMBL/GenBank/DDBJ databases">
        <title>Genome public.</title>
        <authorList>
            <person name="Liu C."/>
            <person name="Sun Q."/>
        </authorList>
    </citation>
    <scope>NUCLEOTIDE SEQUENCE [LARGE SCALE GENOMIC DNA]</scope>
    <source>
        <strain evidence="3 4">NSJ-6</strain>
    </source>
</reference>
<feature type="domain" description="Serine aminopeptidase S33" evidence="2">
    <location>
        <begin position="95"/>
        <end position="203"/>
    </location>
</feature>
<dbReference type="SUPFAM" id="SSF53474">
    <property type="entry name" value="alpha/beta-Hydrolases"/>
    <property type="match status" value="1"/>
</dbReference>
<dbReference type="Proteomes" id="UP000596929">
    <property type="component" value="Unassembled WGS sequence"/>
</dbReference>
<dbReference type="RefSeq" id="WP_186859253.1">
    <property type="nucleotide sequence ID" value="NZ_JACOOO010000004.1"/>
</dbReference>
<keyword evidence="1" id="KW-0812">Transmembrane</keyword>
<accession>A0ABR7D906</accession>
<evidence type="ECO:0000313" key="3">
    <source>
        <dbReference type="EMBL" id="MBC5627864.1"/>
    </source>
</evidence>
<evidence type="ECO:0000256" key="1">
    <source>
        <dbReference type="SAM" id="Phobius"/>
    </source>
</evidence>
<keyword evidence="4" id="KW-1185">Reference proteome</keyword>
<name>A0ABR7D906_9CLOT</name>
<comment type="caution">
    <text evidence="3">The sequence shown here is derived from an EMBL/GenBank/DDBJ whole genome shotgun (WGS) entry which is preliminary data.</text>
</comment>
<dbReference type="GO" id="GO:0016787">
    <property type="term" value="F:hydrolase activity"/>
    <property type="evidence" value="ECO:0007669"/>
    <property type="project" value="UniProtKB-KW"/>
</dbReference>
<dbReference type="InterPro" id="IPR052920">
    <property type="entry name" value="DNA-binding_regulatory"/>
</dbReference>
<keyword evidence="1" id="KW-1133">Transmembrane helix</keyword>
<evidence type="ECO:0000259" key="2">
    <source>
        <dbReference type="Pfam" id="PF12146"/>
    </source>
</evidence>
<feature type="transmembrane region" description="Helical" evidence="1">
    <location>
        <begin position="7"/>
        <end position="30"/>
    </location>
</feature>
<dbReference type="EMBL" id="JACOOO010000004">
    <property type="protein sequence ID" value="MBC5627864.1"/>
    <property type="molecule type" value="Genomic_DNA"/>
</dbReference>
<dbReference type="PANTHER" id="PTHR43358:SF4">
    <property type="entry name" value="ALPHA_BETA HYDROLASE FOLD-1 DOMAIN-CONTAINING PROTEIN"/>
    <property type="match status" value="1"/>
</dbReference>
<keyword evidence="1" id="KW-0472">Membrane</keyword>
<dbReference type="Pfam" id="PF12146">
    <property type="entry name" value="Hydrolase_4"/>
    <property type="match status" value="1"/>
</dbReference>
<dbReference type="InterPro" id="IPR029058">
    <property type="entry name" value="AB_hydrolase_fold"/>
</dbReference>
<sequence length="318" mass="35577">MSKKKIFGIASGIIISVILVSLGFIGNYFYNLALNPDTPKDIIFGTPEEQEATSGQVLEGDIDWLLNASNYTDEYITSSDNLKLHSYQVKNETESNKWVIAVHGYTSEGLRVSSYAKKYYDMGYNVLIPDLRGHGSSEGAYIGMGWDDRLDIISWINYILEDNKDAEIVLHGVSMGAATVAMTSGEELPTNVKAIIADCGYTSVWDQFAYQLDSLFSLPEFPILNISSLVGQIRAGYSIKDASAIEQVKKSKTPILYIHGDQDDFVPYFMMEELYNATNSEKEMLTIKDAGHAKASEVDPKTYWTTIYDFTNKYIKNN</sequence>
<keyword evidence="3" id="KW-0378">Hydrolase</keyword>
<gene>
    <name evidence="3" type="ORF">H8S20_03055</name>
</gene>
<protein>
    <submittedName>
        <fullName evidence="3">Alpha/beta hydrolase</fullName>
    </submittedName>
</protein>
<dbReference type="PANTHER" id="PTHR43358">
    <property type="entry name" value="ALPHA/BETA-HYDROLASE"/>
    <property type="match status" value="1"/>
</dbReference>
<proteinExistence type="predicted"/>